<dbReference type="Gene3D" id="3.40.50.300">
    <property type="entry name" value="P-loop containing nucleotide triphosphate hydrolases"/>
    <property type="match status" value="1"/>
</dbReference>
<reference evidence="8" key="1">
    <citation type="submission" date="2022-01" db="EMBL/GenBank/DDBJ databases">
        <authorList>
            <person name="Jo J.-H."/>
            <person name="Im W.-T."/>
        </authorList>
    </citation>
    <scope>NUCLEOTIDE SEQUENCE</scope>
    <source>
        <strain evidence="8">I2-34</strain>
    </source>
</reference>
<comment type="caution">
    <text evidence="8">The sequence shown here is derived from an EMBL/GenBank/DDBJ whole genome shotgun (WGS) entry which is preliminary data.</text>
</comment>
<dbReference type="InterPro" id="IPR047641">
    <property type="entry name" value="ABC_transpr_MalK/UgpC-like"/>
</dbReference>
<dbReference type="PANTHER" id="PTHR43875">
    <property type="entry name" value="MALTODEXTRIN IMPORT ATP-BINDING PROTEIN MSMX"/>
    <property type="match status" value="1"/>
</dbReference>
<evidence type="ECO:0000256" key="1">
    <source>
        <dbReference type="ARBA" id="ARBA00022448"/>
    </source>
</evidence>
<dbReference type="Proteomes" id="UP001165368">
    <property type="component" value="Unassembled WGS sequence"/>
</dbReference>
<evidence type="ECO:0000256" key="2">
    <source>
        <dbReference type="ARBA" id="ARBA00022475"/>
    </source>
</evidence>
<sequence length="382" mass="41986">MTMLTTQPQMESIPVDLEAMVSIRSLKKEFRRKNGDVVAAIDDVAIDVRPGEFLVLLGPSGCGKTTLLRTIAGLEMPDSGVIRIAGTPVFDSGTKVMLPPERRDLGMIFQSYALWPHMSVLKNVEYPLKARRGDLTKTQIREKANRILGLLGLSEMAESYPSQLSGGQQQRVALARALVGGRRLILFDEPLSNVDAKVRETLRRELKLMQSELGFSAVYVTHDQTEAMELADRIAVVKSGRVEQVASPQELYDNPVSRYVADFIGGANLVEGTVTTVHDDGTVMVETVFGAVKAQGSMHYVGDTVVLLARPERCEVTLENPHAANSWPVKVGRRVFYGAHVEVEGEVNGVVFRAWIKDGSLPDDTTQAWLRVAPQHVSAIRP</sequence>
<keyword evidence="6" id="KW-0472">Membrane</keyword>
<dbReference type="InterPro" id="IPR003439">
    <property type="entry name" value="ABC_transporter-like_ATP-bd"/>
</dbReference>
<dbReference type="PROSITE" id="PS50893">
    <property type="entry name" value="ABC_TRANSPORTER_2"/>
    <property type="match status" value="1"/>
</dbReference>
<dbReference type="InterPro" id="IPR003593">
    <property type="entry name" value="AAA+_ATPase"/>
</dbReference>
<evidence type="ECO:0000313" key="9">
    <source>
        <dbReference type="Proteomes" id="UP001165368"/>
    </source>
</evidence>
<evidence type="ECO:0000256" key="6">
    <source>
        <dbReference type="ARBA" id="ARBA00023136"/>
    </source>
</evidence>
<keyword evidence="4 8" id="KW-0067">ATP-binding</keyword>
<dbReference type="GO" id="GO:0005524">
    <property type="term" value="F:ATP binding"/>
    <property type="evidence" value="ECO:0007669"/>
    <property type="project" value="UniProtKB-KW"/>
</dbReference>
<evidence type="ECO:0000256" key="5">
    <source>
        <dbReference type="ARBA" id="ARBA00022967"/>
    </source>
</evidence>
<dbReference type="PANTHER" id="PTHR43875:SF15">
    <property type="entry name" value="TREHALOSE IMPORT ATP-BINDING PROTEIN SUGC"/>
    <property type="match status" value="1"/>
</dbReference>
<proteinExistence type="predicted"/>
<dbReference type="RefSeq" id="WP_237818239.1">
    <property type="nucleotide sequence ID" value="NZ_JAKLTQ010000002.1"/>
</dbReference>
<name>A0ABS9L357_9MICC</name>
<keyword evidence="3" id="KW-0547">Nucleotide-binding</keyword>
<organism evidence="8 9">
    <name type="scientific">Arthrobacter hankyongi</name>
    <dbReference type="NCBI Taxonomy" id="2904801"/>
    <lineage>
        <taxon>Bacteria</taxon>
        <taxon>Bacillati</taxon>
        <taxon>Actinomycetota</taxon>
        <taxon>Actinomycetes</taxon>
        <taxon>Micrococcales</taxon>
        <taxon>Micrococcaceae</taxon>
        <taxon>Arthrobacter</taxon>
    </lineage>
</organism>
<protein>
    <submittedName>
        <fullName evidence="8">ABC transporter ATP-binding protein</fullName>
    </submittedName>
</protein>
<dbReference type="Pfam" id="PF00005">
    <property type="entry name" value="ABC_tran"/>
    <property type="match status" value="1"/>
</dbReference>
<dbReference type="InterPro" id="IPR008995">
    <property type="entry name" value="Mo/tungstate-bd_C_term_dom"/>
</dbReference>
<dbReference type="SMART" id="SM00382">
    <property type="entry name" value="AAA"/>
    <property type="match status" value="1"/>
</dbReference>
<keyword evidence="5" id="KW-1278">Translocase</keyword>
<keyword evidence="1" id="KW-0813">Transport</keyword>
<evidence type="ECO:0000256" key="4">
    <source>
        <dbReference type="ARBA" id="ARBA00022840"/>
    </source>
</evidence>
<evidence type="ECO:0000313" key="8">
    <source>
        <dbReference type="EMBL" id="MCG2621132.1"/>
    </source>
</evidence>
<dbReference type="Gene3D" id="2.40.50.100">
    <property type="match status" value="1"/>
</dbReference>
<evidence type="ECO:0000256" key="3">
    <source>
        <dbReference type="ARBA" id="ARBA00022741"/>
    </source>
</evidence>
<dbReference type="EMBL" id="JAKLTQ010000002">
    <property type="protein sequence ID" value="MCG2621132.1"/>
    <property type="molecule type" value="Genomic_DNA"/>
</dbReference>
<gene>
    <name evidence="8" type="ORF">LVY72_04295</name>
</gene>
<dbReference type="SUPFAM" id="SSF52540">
    <property type="entry name" value="P-loop containing nucleoside triphosphate hydrolases"/>
    <property type="match status" value="1"/>
</dbReference>
<dbReference type="SUPFAM" id="SSF50331">
    <property type="entry name" value="MOP-like"/>
    <property type="match status" value="1"/>
</dbReference>
<dbReference type="InterPro" id="IPR017871">
    <property type="entry name" value="ABC_transporter-like_CS"/>
</dbReference>
<evidence type="ECO:0000259" key="7">
    <source>
        <dbReference type="PROSITE" id="PS50893"/>
    </source>
</evidence>
<dbReference type="PROSITE" id="PS00211">
    <property type="entry name" value="ABC_TRANSPORTER_1"/>
    <property type="match status" value="1"/>
</dbReference>
<dbReference type="InterPro" id="IPR027417">
    <property type="entry name" value="P-loop_NTPase"/>
</dbReference>
<keyword evidence="2" id="KW-1003">Cell membrane</keyword>
<accession>A0ABS9L357</accession>
<feature type="domain" description="ABC transporter" evidence="7">
    <location>
        <begin position="21"/>
        <end position="264"/>
    </location>
</feature>
<keyword evidence="9" id="KW-1185">Reference proteome</keyword>